<dbReference type="SMART" id="SM00717">
    <property type="entry name" value="SANT"/>
    <property type="match status" value="1"/>
</dbReference>
<sequence>MASRADINAALGAEIQHQPVPRAGPVPKVAAPSKAARRPAPHRFKKPAVRGLRPAARWTYDESPALENGLSFRRWKKQTANSDSKPVDRFGRYNVKLDVPEYNDEIYAKHLTNPEWTKEETDSLFALYRECNGKWPVIIDHYSGSTERTMEDLKSRFYSISATILSINTPITSMTATDYGMYEMLNNFNAKQEASRKKLAEGHLYRRQNEVDEETVLLSELQRIMMNQATLDNEREELRRRLDHPIASNSYQYGTSQALTTFWQQLLAADRMKKNQRLRPTGNPTFDGMAGVASTSASRSSHAGLQDAARRNARESLPSAAAPQSGLSNELSKADLLRFGVVQSHEKLPSGVTFASDKLTKPRIAKSTVQTDKIAAILTHIGVPDLIALPTPPVVEQFESIMSKVHALIDLRKVAEKEEQELRVRSAEAAS</sequence>
<dbReference type="AlphaFoldDB" id="A0AAQ3M5W2"/>
<dbReference type="InterPro" id="IPR001005">
    <property type="entry name" value="SANT/Myb"/>
</dbReference>
<dbReference type="GO" id="GO:0035267">
    <property type="term" value="C:NuA4 histone acetyltransferase complex"/>
    <property type="evidence" value="ECO:0007669"/>
    <property type="project" value="InterPro"/>
</dbReference>
<dbReference type="GO" id="GO:0000122">
    <property type="term" value="P:negative regulation of transcription by RNA polymerase II"/>
    <property type="evidence" value="ECO:0007669"/>
    <property type="project" value="TreeGrafter"/>
</dbReference>
<accession>A0AAQ3M5W2</accession>
<gene>
    <name evidence="11" type="ORF">R9X50_00473800</name>
</gene>
<evidence type="ECO:0000256" key="5">
    <source>
        <dbReference type="ARBA" id="ARBA00023015"/>
    </source>
</evidence>
<evidence type="ECO:0000313" key="12">
    <source>
        <dbReference type="Proteomes" id="UP001303373"/>
    </source>
</evidence>
<dbReference type="EMBL" id="CP138586">
    <property type="protein sequence ID" value="WPH01884.1"/>
    <property type="molecule type" value="Genomic_DNA"/>
</dbReference>
<dbReference type="Pfam" id="PF16282">
    <property type="entry name" value="SANT_DAMP1_like"/>
    <property type="match status" value="1"/>
</dbReference>
<evidence type="ECO:0000256" key="7">
    <source>
        <dbReference type="ARBA" id="ARBA00023242"/>
    </source>
</evidence>
<dbReference type="GO" id="GO:0006338">
    <property type="term" value="P:chromatin remodeling"/>
    <property type="evidence" value="ECO:0007669"/>
    <property type="project" value="InterPro"/>
</dbReference>
<evidence type="ECO:0000259" key="10">
    <source>
        <dbReference type="PROSITE" id="PS50090"/>
    </source>
</evidence>
<evidence type="ECO:0000256" key="4">
    <source>
        <dbReference type="ARBA" id="ARBA00022853"/>
    </source>
</evidence>
<protein>
    <recommendedName>
        <fullName evidence="3">SWR1-complex protein 4</fullName>
    </recommendedName>
</protein>
<evidence type="ECO:0000256" key="6">
    <source>
        <dbReference type="ARBA" id="ARBA00023163"/>
    </source>
</evidence>
<dbReference type="GO" id="GO:0000812">
    <property type="term" value="C:Swr1 complex"/>
    <property type="evidence" value="ECO:0007669"/>
    <property type="project" value="TreeGrafter"/>
</dbReference>
<dbReference type="PROSITE" id="PS50090">
    <property type="entry name" value="MYB_LIKE"/>
    <property type="match status" value="1"/>
</dbReference>
<reference evidence="11 12" key="1">
    <citation type="submission" date="2023-11" db="EMBL/GenBank/DDBJ databases">
        <title>An acidophilic fungus is an integral part of prey digestion in a carnivorous sundew plant.</title>
        <authorList>
            <person name="Tsai I.J."/>
        </authorList>
    </citation>
    <scope>NUCLEOTIDE SEQUENCE [LARGE SCALE GENOMIC DNA]</scope>
    <source>
        <strain evidence="11">169a</strain>
    </source>
</reference>
<dbReference type="PANTHER" id="PTHR12855">
    <property type="entry name" value="DNA METHYLTRANSFERASE 1-ASSOCIATED PROTEIN 1 FAMILY MEMBER"/>
    <property type="match status" value="1"/>
</dbReference>
<keyword evidence="5" id="KW-0805">Transcription regulation</keyword>
<feature type="domain" description="Myb-like" evidence="10">
    <location>
        <begin position="108"/>
        <end position="161"/>
    </location>
</feature>
<dbReference type="Gene3D" id="1.10.10.60">
    <property type="entry name" value="Homeodomain-like"/>
    <property type="match status" value="1"/>
</dbReference>
<evidence type="ECO:0000313" key="11">
    <source>
        <dbReference type="EMBL" id="WPH01884.1"/>
    </source>
</evidence>
<dbReference type="InterPro" id="IPR027109">
    <property type="entry name" value="Swc4/Dmap1"/>
</dbReference>
<comment type="similarity">
    <text evidence="2">Belongs to the SWC4 family.</text>
</comment>
<organism evidence="11 12">
    <name type="scientific">Acrodontium crateriforme</name>
    <dbReference type="NCBI Taxonomy" id="150365"/>
    <lineage>
        <taxon>Eukaryota</taxon>
        <taxon>Fungi</taxon>
        <taxon>Dikarya</taxon>
        <taxon>Ascomycota</taxon>
        <taxon>Pezizomycotina</taxon>
        <taxon>Dothideomycetes</taxon>
        <taxon>Dothideomycetidae</taxon>
        <taxon>Mycosphaerellales</taxon>
        <taxon>Teratosphaeriaceae</taxon>
        <taxon>Acrodontium</taxon>
    </lineage>
</organism>
<feature type="compositionally biased region" description="Low complexity" evidence="9">
    <location>
        <begin position="25"/>
        <end position="34"/>
    </location>
</feature>
<dbReference type="Proteomes" id="UP001303373">
    <property type="component" value="Chromosome 7"/>
</dbReference>
<dbReference type="InterPro" id="IPR009057">
    <property type="entry name" value="Homeodomain-like_sf"/>
</dbReference>
<proteinExistence type="inferred from homology"/>
<keyword evidence="4" id="KW-0156">Chromatin regulator</keyword>
<dbReference type="GO" id="GO:0006281">
    <property type="term" value="P:DNA repair"/>
    <property type="evidence" value="ECO:0007669"/>
    <property type="project" value="InterPro"/>
</dbReference>
<keyword evidence="12" id="KW-1185">Reference proteome</keyword>
<comment type="subcellular location">
    <subcellularLocation>
        <location evidence="1">Nucleus</location>
    </subcellularLocation>
</comment>
<feature type="region of interest" description="Disordered" evidence="9">
    <location>
        <begin position="277"/>
        <end position="326"/>
    </location>
</feature>
<dbReference type="PANTHER" id="PTHR12855:SF10">
    <property type="entry name" value="DNA METHYLTRANSFERASE 1-ASSOCIATED PROTEIN 1"/>
    <property type="match status" value="1"/>
</dbReference>
<feature type="compositionally biased region" description="Polar residues" evidence="9">
    <location>
        <begin position="293"/>
        <end position="303"/>
    </location>
</feature>
<evidence type="ECO:0000256" key="2">
    <source>
        <dbReference type="ARBA" id="ARBA00006918"/>
    </source>
</evidence>
<comment type="function">
    <text evidence="8">Component of the SWR1 complex which mediates the ATP-dependent exchange of histone H2A for the H2A variant HZT1 leading to transcriptional regulation of selected genes by chromatin remodeling. Component of the NuA4 histone acetyltransferase complex which is involved in transcriptional activation of selected genes principally by acetylation of nucleosomal histone H4 and H2A. The NuA4 complex is also involved in DNA repair.</text>
</comment>
<evidence type="ECO:0000256" key="3">
    <source>
        <dbReference type="ARBA" id="ARBA00019132"/>
    </source>
</evidence>
<evidence type="ECO:0000256" key="8">
    <source>
        <dbReference type="ARBA" id="ARBA00025264"/>
    </source>
</evidence>
<feature type="region of interest" description="Disordered" evidence="9">
    <location>
        <begin position="1"/>
        <end position="48"/>
    </location>
</feature>
<evidence type="ECO:0000256" key="1">
    <source>
        <dbReference type="ARBA" id="ARBA00004123"/>
    </source>
</evidence>
<feature type="compositionally biased region" description="Basic residues" evidence="9">
    <location>
        <begin position="35"/>
        <end position="48"/>
    </location>
</feature>
<dbReference type="SUPFAM" id="SSF46689">
    <property type="entry name" value="Homeodomain-like"/>
    <property type="match status" value="1"/>
</dbReference>
<dbReference type="InterPro" id="IPR032563">
    <property type="entry name" value="DAMP1_SANT-like"/>
</dbReference>
<dbReference type="GO" id="GO:0003714">
    <property type="term" value="F:transcription corepressor activity"/>
    <property type="evidence" value="ECO:0007669"/>
    <property type="project" value="TreeGrafter"/>
</dbReference>
<name>A0AAQ3M5W2_9PEZI</name>
<evidence type="ECO:0000256" key="9">
    <source>
        <dbReference type="SAM" id="MobiDB-lite"/>
    </source>
</evidence>
<keyword evidence="6" id="KW-0804">Transcription</keyword>
<keyword evidence="7" id="KW-0539">Nucleus</keyword>